<sequence length="331" mass="36115">MNRLGKTRTARLAAVGVACALALTSCSSGSGDSRGDDRATARQASAETTTTSSPTTSTSSSTTTAASGVRIVAVGDIACADGDRTTSTSCRQADTARLTRSLDPAYVLALGDLQYQNGTLAQFRSSYDASWGSLKPITRPLPGNHEYYTRGASGYYRYFDRSAPGYYAWNAGRWRIYNLNSNCDKIDCAAENAWFRRDLDRNPRRCTIVAMHHPRFSSGREHGNNPSVGRFWKVAYNHRVDIALAGHDHDYERFVRLSPGADAQPRRGIQSFVSGAGGKSLYHLGTRKRGSAVFKASVPGVLVLQLKRGSYTWKFRTVDGRTPDSGSRDCL</sequence>
<dbReference type="InterPro" id="IPR029052">
    <property type="entry name" value="Metallo-depent_PP-like"/>
</dbReference>
<feature type="signal peptide" evidence="3">
    <location>
        <begin position="1"/>
        <end position="30"/>
    </location>
</feature>
<dbReference type="Pfam" id="PF00149">
    <property type="entry name" value="Metallophos"/>
    <property type="match status" value="1"/>
</dbReference>
<dbReference type="SUPFAM" id="SSF56300">
    <property type="entry name" value="Metallo-dependent phosphatases"/>
    <property type="match status" value="1"/>
</dbReference>
<dbReference type="GO" id="GO:0003993">
    <property type="term" value="F:acid phosphatase activity"/>
    <property type="evidence" value="ECO:0007669"/>
    <property type="project" value="InterPro"/>
</dbReference>
<accession>A0A4Q4ZBI4</accession>
<evidence type="ECO:0000313" key="6">
    <source>
        <dbReference type="Proteomes" id="UP000295198"/>
    </source>
</evidence>
<evidence type="ECO:0000256" key="1">
    <source>
        <dbReference type="ARBA" id="ARBA00022729"/>
    </source>
</evidence>
<gene>
    <name evidence="5" type="ORF">EKO23_14265</name>
</gene>
<evidence type="ECO:0000313" key="5">
    <source>
        <dbReference type="EMBL" id="RYP84925.1"/>
    </source>
</evidence>
<feature type="compositionally biased region" description="Low complexity" evidence="2">
    <location>
        <begin position="41"/>
        <end position="64"/>
    </location>
</feature>
<comment type="caution">
    <text evidence="5">The sequence shown here is derived from an EMBL/GenBank/DDBJ whole genome shotgun (WGS) entry which is preliminary data.</text>
</comment>
<dbReference type="OrthoDB" id="9804511at2"/>
<dbReference type="Proteomes" id="UP000295198">
    <property type="component" value="Unassembled WGS sequence"/>
</dbReference>
<dbReference type="PANTHER" id="PTHR22953">
    <property type="entry name" value="ACID PHOSPHATASE RELATED"/>
    <property type="match status" value="1"/>
</dbReference>
<dbReference type="EMBL" id="SDKM01000020">
    <property type="protein sequence ID" value="RYP84925.1"/>
    <property type="molecule type" value="Genomic_DNA"/>
</dbReference>
<keyword evidence="6" id="KW-1185">Reference proteome</keyword>
<dbReference type="PROSITE" id="PS51257">
    <property type="entry name" value="PROKAR_LIPOPROTEIN"/>
    <property type="match status" value="1"/>
</dbReference>
<dbReference type="PANTHER" id="PTHR22953:SF153">
    <property type="entry name" value="PURPLE ACID PHOSPHATASE"/>
    <property type="match status" value="1"/>
</dbReference>
<evidence type="ECO:0000256" key="2">
    <source>
        <dbReference type="SAM" id="MobiDB-lite"/>
    </source>
</evidence>
<dbReference type="Gene3D" id="3.60.21.10">
    <property type="match status" value="1"/>
</dbReference>
<dbReference type="InterPro" id="IPR004843">
    <property type="entry name" value="Calcineurin-like_PHP"/>
</dbReference>
<proteinExistence type="predicted"/>
<evidence type="ECO:0000259" key="4">
    <source>
        <dbReference type="Pfam" id="PF00149"/>
    </source>
</evidence>
<protein>
    <submittedName>
        <fullName evidence="5">Alkaline phosphatase</fullName>
    </submittedName>
</protein>
<dbReference type="RefSeq" id="WP_134718411.1">
    <property type="nucleotide sequence ID" value="NZ_SDKM01000020.1"/>
</dbReference>
<feature type="domain" description="Calcineurin-like phosphoesterase" evidence="4">
    <location>
        <begin position="70"/>
        <end position="251"/>
    </location>
</feature>
<feature type="region of interest" description="Disordered" evidence="2">
    <location>
        <begin position="27"/>
        <end position="64"/>
    </location>
</feature>
<feature type="chain" id="PRO_5038755094" evidence="3">
    <location>
        <begin position="31"/>
        <end position="331"/>
    </location>
</feature>
<organism evidence="5 6">
    <name type="scientific">Nocardioides guangzhouensis</name>
    <dbReference type="NCBI Taxonomy" id="2497878"/>
    <lineage>
        <taxon>Bacteria</taxon>
        <taxon>Bacillati</taxon>
        <taxon>Actinomycetota</taxon>
        <taxon>Actinomycetes</taxon>
        <taxon>Propionibacteriales</taxon>
        <taxon>Nocardioidaceae</taxon>
        <taxon>Nocardioides</taxon>
    </lineage>
</organism>
<dbReference type="AlphaFoldDB" id="A0A4Q4ZBI4"/>
<reference evidence="5 6" key="1">
    <citation type="submission" date="2019-01" db="EMBL/GenBank/DDBJ databases">
        <title>Nocardioides guangzhouensis sp. nov., an actinobacterium isolated from soil.</title>
        <authorList>
            <person name="Fu Y."/>
            <person name="Cai Y."/>
            <person name="Lin Z."/>
            <person name="Chen P."/>
        </authorList>
    </citation>
    <scope>NUCLEOTIDE SEQUENCE [LARGE SCALE GENOMIC DNA]</scope>
    <source>
        <strain evidence="5 6">130</strain>
    </source>
</reference>
<evidence type="ECO:0000256" key="3">
    <source>
        <dbReference type="SAM" id="SignalP"/>
    </source>
</evidence>
<dbReference type="InterPro" id="IPR039331">
    <property type="entry name" value="PAPs-like"/>
</dbReference>
<name>A0A4Q4ZBI4_9ACTN</name>
<keyword evidence="1 3" id="KW-0732">Signal</keyword>